<keyword evidence="11" id="KW-1185">Reference proteome</keyword>
<gene>
    <name evidence="10" type="ORF">GJR99_16750</name>
</gene>
<dbReference type="PANTHER" id="PTHR42685">
    <property type="entry name" value="GERANYLGERANYL DIPHOSPHATE REDUCTASE"/>
    <property type="match status" value="1"/>
</dbReference>
<dbReference type="PANTHER" id="PTHR42685:SF18">
    <property type="entry name" value="DIGERANYLGERANYLGLYCEROPHOSPHOLIPID REDUCTASE"/>
    <property type="match status" value="1"/>
</dbReference>
<evidence type="ECO:0000259" key="8">
    <source>
        <dbReference type="Pfam" id="PF01266"/>
    </source>
</evidence>
<evidence type="ECO:0000313" key="10">
    <source>
        <dbReference type="EMBL" id="MRW98217.1"/>
    </source>
</evidence>
<feature type="domain" description="FAD dependent oxidoreductase" evidence="8">
    <location>
        <begin position="10"/>
        <end position="54"/>
    </location>
</feature>
<keyword evidence="3" id="KW-0274">FAD</keyword>
<dbReference type="InterPro" id="IPR006076">
    <property type="entry name" value="FAD-dep_OxRdtase"/>
</dbReference>
<dbReference type="Pfam" id="PF01266">
    <property type="entry name" value="DAO"/>
    <property type="match status" value="1"/>
</dbReference>
<accession>A0A6A8GBD5</accession>
<keyword evidence="1" id="KW-0444">Lipid biosynthesis</keyword>
<dbReference type="GO" id="GO:0008654">
    <property type="term" value="P:phospholipid biosynthetic process"/>
    <property type="evidence" value="ECO:0007669"/>
    <property type="project" value="UniProtKB-KW"/>
</dbReference>
<reference evidence="10 11" key="1">
    <citation type="submission" date="2019-11" db="EMBL/GenBank/DDBJ databases">
        <title>Whole genome sequence of Haloferax sp. MBLA0078.</title>
        <authorList>
            <person name="Seo M.-J."/>
            <person name="Cho E.-S."/>
        </authorList>
    </citation>
    <scope>NUCLEOTIDE SEQUENCE [LARGE SCALE GENOMIC DNA]</scope>
    <source>
        <strain evidence="10 11">MBLA0078</strain>
    </source>
</reference>
<name>A0A6A8GBD5_9EURY</name>
<proteinExistence type="predicted"/>
<dbReference type="InterPro" id="IPR054715">
    <property type="entry name" value="GGR_cat"/>
</dbReference>
<dbReference type="RefSeq" id="WP_151114211.1">
    <property type="nucleotide sequence ID" value="NZ_WKJQ01000003.1"/>
</dbReference>
<comment type="caution">
    <text evidence="10">The sequence shown here is derived from an EMBL/GenBank/DDBJ whole genome shotgun (WGS) entry which is preliminary data.</text>
</comment>
<evidence type="ECO:0000256" key="4">
    <source>
        <dbReference type="ARBA" id="ARBA00023002"/>
    </source>
</evidence>
<protein>
    <submittedName>
        <fullName evidence="10">FAD-binding protein</fullName>
    </submittedName>
</protein>
<dbReference type="OrthoDB" id="6062at2157"/>
<dbReference type="PRINTS" id="PR00420">
    <property type="entry name" value="RNGMNOXGNASE"/>
</dbReference>
<keyword evidence="4" id="KW-0560">Oxidoreductase</keyword>
<evidence type="ECO:0000256" key="2">
    <source>
        <dbReference type="ARBA" id="ARBA00022630"/>
    </source>
</evidence>
<dbReference type="GO" id="GO:0016491">
    <property type="term" value="F:oxidoreductase activity"/>
    <property type="evidence" value="ECO:0007669"/>
    <property type="project" value="UniProtKB-KW"/>
</dbReference>
<keyword evidence="6" id="KW-0594">Phospholipid biosynthesis</keyword>
<evidence type="ECO:0000259" key="9">
    <source>
        <dbReference type="Pfam" id="PF22578"/>
    </source>
</evidence>
<dbReference type="InterPro" id="IPR050407">
    <property type="entry name" value="Geranylgeranyl_reductase"/>
</dbReference>
<evidence type="ECO:0000256" key="3">
    <source>
        <dbReference type="ARBA" id="ARBA00022827"/>
    </source>
</evidence>
<keyword evidence="2" id="KW-0285">Flavoprotein</keyword>
<keyword evidence="5" id="KW-0443">Lipid metabolism</keyword>
<keyword evidence="7" id="KW-1208">Phospholipid metabolism</keyword>
<dbReference type="InterPro" id="IPR036188">
    <property type="entry name" value="FAD/NAD-bd_sf"/>
</dbReference>
<dbReference type="NCBIfam" id="NF041385">
    <property type="entry name" value="Dggglyphlred_Halo"/>
    <property type="match status" value="1"/>
</dbReference>
<dbReference type="Pfam" id="PF22578">
    <property type="entry name" value="GGR_cat"/>
    <property type="match status" value="1"/>
</dbReference>
<dbReference type="Gene3D" id="3.50.50.60">
    <property type="entry name" value="FAD/NAD(P)-binding domain"/>
    <property type="match status" value="1"/>
</dbReference>
<evidence type="ECO:0000313" key="11">
    <source>
        <dbReference type="Proteomes" id="UP000443423"/>
    </source>
</evidence>
<organism evidence="10 11">
    <name type="scientific">Haloferax marinum</name>
    <dbReference type="NCBI Taxonomy" id="2666143"/>
    <lineage>
        <taxon>Archaea</taxon>
        <taxon>Methanobacteriati</taxon>
        <taxon>Methanobacteriota</taxon>
        <taxon>Stenosarchaea group</taxon>
        <taxon>Halobacteria</taxon>
        <taxon>Halobacteriales</taxon>
        <taxon>Haloferacaceae</taxon>
        <taxon>Haloferax</taxon>
    </lineage>
</organism>
<dbReference type="AlphaFoldDB" id="A0A6A8GBD5"/>
<dbReference type="InterPro" id="IPR054884">
    <property type="entry name" value="Dggglyphlred_Halo"/>
</dbReference>
<evidence type="ECO:0000256" key="6">
    <source>
        <dbReference type="ARBA" id="ARBA00023209"/>
    </source>
</evidence>
<dbReference type="SUPFAM" id="SSF51905">
    <property type="entry name" value="FAD/NAD(P)-binding domain"/>
    <property type="match status" value="1"/>
</dbReference>
<evidence type="ECO:0000256" key="5">
    <source>
        <dbReference type="ARBA" id="ARBA00023098"/>
    </source>
</evidence>
<evidence type="ECO:0000256" key="1">
    <source>
        <dbReference type="ARBA" id="ARBA00022516"/>
    </source>
</evidence>
<feature type="domain" description="Digeranylgeranylglycerophospholipid reductase catalytic" evidence="9">
    <location>
        <begin position="174"/>
        <end position="251"/>
    </location>
</feature>
<evidence type="ECO:0000256" key="7">
    <source>
        <dbReference type="ARBA" id="ARBA00023264"/>
    </source>
</evidence>
<dbReference type="Proteomes" id="UP000443423">
    <property type="component" value="Unassembled WGS sequence"/>
</dbReference>
<sequence>MPNSQTDHHDVVIAGAGPAGAQCARDLVRRGYDVVVLEAEGEDEFPRQSNKSSGGTFPPMLSAFGIPDDVVMNFTDNVVIESPNDYFVQYQPGGVLDFAKFKQFLVRDGRELGAEYRFDARVNTPLVEGGELVGVQYGGGNTVYGDIVVDATGPAAVLAKQLGVITLERENQAIAIEYEMEGIELDHEGYADLTDAMMLRLDHDIAPGGYSWIFHTGEDTAKVGLCYLHNDAHRLYAREGMRIDDYLQYWLDTDPRFENAERIAGRQHRGSAHLQMPDRLSSDNFMAIGDAVPTVDPVWGEGINACMKSGRAAAITADHCFVASEVDTSAANLSAYDDRWHTEVAPKMETRLLISRVLYRAPNDRLDTFIRDMRRIDATELDKVGGGSVRALAKLLHLRDVPLLARVLTASRG</sequence>
<dbReference type="EMBL" id="WKJQ01000003">
    <property type="protein sequence ID" value="MRW98217.1"/>
    <property type="molecule type" value="Genomic_DNA"/>
</dbReference>